<dbReference type="GO" id="GO:0004746">
    <property type="term" value="F:riboflavin synthase activity"/>
    <property type="evidence" value="ECO:0007669"/>
    <property type="project" value="UniProtKB-UniRule"/>
</dbReference>
<dbReference type="FunFam" id="2.40.30.20:FF:000004">
    <property type="entry name" value="Riboflavin synthase, alpha subunit"/>
    <property type="match status" value="1"/>
</dbReference>
<evidence type="ECO:0000256" key="4">
    <source>
        <dbReference type="ARBA" id="ARBA00013950"/>
    </source>
</evidence>
<keyword evidence="7" id="KW-0677">Repeat</keyword>
<dbReference type="InterPro" id="IPR023366">
    <property type="entry name" value="ATP_synth_asu-like_sf"/>
</dbReference>
<dbReference type="Proteomes" id="UP000509346">
    <property type="component" value="Chromosome"/>
</dbReference>
<feature type="repeat" description="Lumazine-binding" evidence="9">
    <location>
        <begin position="1"/>
        <end position="95"/>
    </location>
</feature>
<protein>
    <recommendedName>
        <fullName evidence="4 8">Riboflavin synthase</fullName>
        <ecNumber evidence="3 8">2.5.1.9</ecNumber>
    </recommendedName>
</protein>
<feature type="domain" description="Lumazine-binding" evidence="10">
    <location>
        <begin position="1"/>
        <end position="95"/>
    </location>
</feature>
<name>A0A7D5T2V0_9EURY</name>
<dbReference type="InterPro" id="IPR026017">
    <property type="entry name" value="Lumazine-bd_dom"/>
</dbReference>
<dbReference type="PIRSF" id="PIRSF000498">
    <property type="entry name" value="Riboflavin_syn_A"/>
    <property type="match status" value="1"/>
</dbReference>
<evidence type="ECO:0000256" key="9">
    <source>
        <dbReference type="PROSITE-ProRule" id="PRU00524"/>
    </source>
</evidence>
<gene>
    <name evidence="11" type="ORF">HZS54_00585</name>
</gene>
<dbReference type="PANTHER" id="PTHR21098">
    <property type="entry name" value="RIBOFLAVIN SYNTHASE ALPHA CHAIN"/>
    <property type="match status" value="1"/>
</dbReference>
<dbReference type="PROSITE" id="PS51177">
    <property type="entry name" value="LUMAZINE_BIND"/>
    <property type="match status" value="2"/>
</dbReference>
<dbReference type="Pfam" id="PF00677">
    <property type="entry name" value="Lum_binding"/>
    <property type="match status" value="2"/>
</dbReference>
<dbReference type="FunFam" id="2.40.30.20:FF:000003">
    <property type="entry name" value="Riboflavin synthase, alpha subunit"/>
    <property type="match status" value="1"/>
</dbReference>
<reference evidence="11 12" key="1">
    <citation type="submission" date="2020-07" db="EMBL/GenBank/DDBJ databases">
        <title>Halosimplex litoreum sp. nov. and Halosimplex rubrum sp. nov., isolated from different salt environments.</title>
        <authorList>
            <person name="Cui H."/>
        </authorList>
    </citation>
    <scope>NUCLEOTIDE SEQUENCE [LARGE SCALE GENOMIC DNA]</scope>
    <source>
        <strain evidence="11 12">R2</strain>
    </source>
</reference>
<dbReference type="InterPro" id="IPR001783">
    <property type="entry name" value="Lumazine-bd"/>
</dbReference>
<keyword evidence="6 11" id="KW-0808">Transferase</keyword>
<feature type="domain" description="Lumazine-binding" evidence="10">
    <location>
        <begin position="96"/>
        <end position="194"/>
    </location>
</feature>
<dbReference type="NCBIfam" id="TIGR00187">
    <property type="entry name" value="ribE"/>
    <property type="match status" value="1"/>
</dbReference>
<keyword evidence="5" id="KW-0686">Riboflavin biosynthesis</keyword>
<dbReference type="OrthoDB" id="10084at2157"/>
<evidence type="ECO:0000256" key="8">
    <source>
        <dbReference type="NCBIfam" id="TIGR00187"/>
    </source>
</evidence>
<dbReference type="AlphaFoldDB" id="A0A7D5T2V0"/>
<sequence length="218" mass="23248">MFTGIVEETGEIVGIEDSDAGRRLRIATTFEGLTGGQSISVDGACLTVEEHADGEWFSVFLAAETLERTTFDSASEGQAVNLERALAADERFDGHVVQGHVDGTTEIVDIERVGEDWAYTFELPPGLGQYVVEKGSIALDGISLTVAALDDAGGTFSVAIIPTTYHETTLSDAEVGDPVHVEVDVFAKYVERMLGMADRDAEAGADVAAVREALGEYR</sequence>
<comment type="pathway">
    <text evidence="2">Cofactor biosynthesis; riboflavin biosynthesis; riboflavin from 2-hydroxy-3-oxobutyl phosphate and 5-amino-6-(D-ribitylamino)uracil: step 2/2.</text>
</comment>
<dbReference type="InterPro" id="IPR017938">
    <property type="entry name" value="Riboflavin_synthase-like_b-brl"/>
</dbReference>
<evidence type="ECO:0000256" key="5">
    <source>
        <dbReference type="ARBA" id="ARBA00022619"/>
    </source>
</evidence>
<dbReference type="EC" id="2.5.1.9" evidence="3 8"/>
<dbReference type="SUPFAM" id="SSF63380">
    <property type="entry name" value="Riboflavin synthase domain-like"/>
    <property type="match status" value="2"/>
</dbReference>
<dbReference type="KEGG" id="hpel:HZS54_00585"/>
<dbReference type="GeneID" id="56081040"/>
<dbReference type="RefSeq" id="WP_179920040.1">
    <property type="nucleotide sequence ID" value="NZ_CP058909.1"/>
</dbReference>
<evidence type="ECO:0000256" key="7">
    <source>
        <dbReference type="ARBA" id="ARBA00022737"/>
    </source>
</evidence>
<dbReference type="Gene3D" id="2.40.30.20">
    <property type="match status" value="2"/>
</dbReference>
<evidence type="ECO:0000313" key="11">
    <source>
        <dbReference type="EMBL" id="QLH80208.1"/>
    </source>
</evidence>
<dbReference type="GO" id="GO:0009231">
    <property type="term" value="P:riboflavin biosynthetic process"/>
    <property type="evidence" value="ECO:0007669"/>
    <property type="project" value="UniProtKB-KW"/>
</dbReference>
<evidence type="ECO:0000256" key="3">
    <source>
        <dbReference type="ARBA" id="ARBA00012827"/>
    </source>
</evidence>
<evidence type="ECO:0000313" key="12">
    <source>
        <dbReference type="Proteomes" id="UP000509346"/>
    </source>
</evidence>
<comment type="function">
    <text evidence="1">Catalyzes the dismutation of two molecules of 6,7-dimethyl-8-ribityllumazine, resulting in the formation of riboflavin and 5-amino-6-(D-ribitylamino)uracil.</text>
</comment>
<keyword evidence="12" id="KW-1185">Reference proteome</keyword>
<evidence type="ECO:0000256" key="6">
    <source>
        <dbReference type="ARBA" id="ARBA00022679"/>
    </source>
</evidence>
<dbReference type="NCBIfam" id="NF006767">
    <property type="entry name" value="PRK09289.1"/>
    <property type="match status" value="1"/>
</dbReference>
<accession>A0A7D5T2V0</accession>
<dbReference type="CDD" id="cd00402">
    <property type="entry name" value="Riboflavin_synthase_like"/>
    <property type="match status" value="1"/>
</dbReference>
<evidence type="ECO:0000256" key="2">
    <source>
        <dbReference type="ARBA" id="ARBA00004887"/>
    </source>
</evidence>
<dbReference type="EMBL" id="CP058909">
    <property type="protein sequence ID" value="QLH80208.1"/>
    <property type="molecule type" value="Genomic_DNA"/>
</dbReference>
<evidence type="ECO:0000259" key="10">
    <source>
        <dbReference type="PROSITE" id="PS51177"/>
    </source>
</evidence>
<evidence type="ECO:0000256" key="1">
    <source>
        <dbReference type="ARBA" id="ARBA00002803"/>
    </source>
</evidence>
<proteinExistence type="predicted"/>
<organism evidence="11 12">
    <name type="scientific">Halosimplex pelagicum</name>
    <dbReference type="NCBI Taxonomy" id="869886"/>
    <lineage>
        <taxon>Archaea</taxon>
        <taxon>Methanobacteriati</taxon>
        <taxon>Methanobacteriota</taxon>
        <taxon>Stenosarchaea group</taxon>
        <taxon>Halobacteria</taxon>
        <taxon>Halobacteriales</taxon>
        <taxon>Haloarculaceae</taxon>
        <taxon>Halosimplex</taxon>
    </lineage>
</organism>
<dbReference type="PANTHER" id="PTHR21098:SF0">
    <property type="entry name" value="RIBOFLAVIN SYNTHASE"/>
    <property type="match status" value="1"/>
</dbReference>
<feature type="repeat" description="Lumazine-binding" evidence="9">
    <location>
        <begin position="96"/>
        <end position="194"/>
    </location>
</feature>